<dbReference type="EMBL" id="MSFK01000026">
    <property type="protein sequence ID" value="PWY77282.1"/>
    <property type="molecule type" value="Genomic_DNA"/>
</dbReference>
<accession>A0A317VWA7</accession>
<proteinExistence type="predicted"/>
<organism evidence="1 2">
    <name type="scientific">Aspergillus sclerotioniger CBS 115572</name>
    <dbReference type="NCBI Taxonomy" id="1450535"/>
    <lineage>
        <taxon>Eukaryota</taxon>
        <taxon>Fungi</taxon>
        <taxon>Dikarya</taxon>
        <taxon>Ascomycota</taxon>
        <taxon>Pezizomycotina</taxon>
        <taxon>Eurotiomycetes</taxon>
        <taxon>Eurotiomycetidae</taxon>
        <taxon>Eurotiales</taxon>
        <taxon>Aspergillaceae</taxon>
        <taxon>Aspergillus</taxon>
        <taxon>Aspergillus subgen. Circumdati</taxon>
    </lineage>
</organism>
<dbReference type="GeneID" id="37108211"/>
<gene>
    <name evidence="1" type="ORF">BO94DRAFT_196203</name>
</gene>
<name>A0A317VWA7_9EURO</name>
<keyword evidence="2" id="KW-1185">Reference proteome</keyword>
<sequence>MVYAVVTNLNLDMDMGNLIGWSQLPTRPQECDGLREVFTIQGCSTTRAKDYLISFDATAPGLPNYDGGMYLVNSGCRQDRCLRIRQSISVLFMLLPLGSSVDKDRSGCWLERHTGACGIRGQPVCDKVIVEAVYLPRFLYGWPERTDRPDQPLADR</sequence>
<reference evidence="1 2" key="1">
    <citation type="submission" date="2016-12" db="EMBL/GenBank/DDBJ databases">
        <title>The genomes of Aspergillus section Nigri reveals drivers in fungal speciation.</title>
        <authorList>
            <consortium name="DOE Joint Genome Institute"/>
            <person name="Vesth T.C."/>
            <person name="Nybo J."/>
            <person name="Theobald S."/>
            <person name="Brandl J."/>
            <person name="Frisvad J.C."/>
            <person name="Nielsen K.F."/>
            <person name="Lyhne E.K."/>
            <person name="Kogle M.E."/>
            <person name="Kuo A."/>
            <person name="Riley R."/>
            <person name="Clum A."/>
            <person name="Nolan M."/>
            <person name="Lipzen A."/>
            <person name="Salamov A."/>
            <person name="Henrissat B."/>
            <person name="Wiebenga A."/>
            <person name="De Vries R.P."/>
            <person name="Grigoriev I.V."/>
            <person name="Mortensen U.H."/>
            <person name="Andersen M.R."/>
            <person name="Baker S.E."/>
        </authorList>
    </citation>
    <scope>NUCLEOTIDE SEQUENCE [LARGE SCALE GENOMIC DNA]</scope>
    <source>
        <strain evidence="1 2">CBS 115572</strain>
    </source>
</reference>
<evidence type="ECO:0000313" key="2">
    <source>
        <dbReference type="Proteomes" id="UP000246702"/>
    </source>
</evidence>
<evidence type="ECO:0000313" key="1">
    <source>
        <dbReference type="EMBL" id="PWY77282.1"/>
    </source>
</evidence>
<dbReference type="RefSeq" id="XP_025464469.1">
    <property type="nucleotide sequence ID" value="XM_025606068.1"/>
</dbReference>
<dbReference type="Proteomes" id="UP000246702">
    <property type="component" value="Unassembled WGS sequence"/>
</dbReference>
<dbReference type="AlphaFoldDB" id="A0A317VWA7"/>
<comment type="caution">
    <text evidence="1">The sequence shown here is derived from an EMBL/GenBank/DDBJ whole genome shotgun (WGS) entry which is preliminary data.</text>
</comment>
<protein>
    <submittedName>
        <fullName evidence="1">Uncharacterized protein</fullName>
    </submittedName>
</protein>